<sequence length="259" mass="27056">MGGVTPLIAAQALAVGHAGRAILSGVDFALRPAEVLCLLGPNGVGKTTLFRTLLGLIPAIAGEVRLAGRPIGTLSRAEIAAHLAYVPQSLATPFPYTALDIVTMGASTALGPFARPGRAERDRAEAALDGLGIAALAQEEVTRLSGGQRQMVLIARAMAQRAVAVVMDEPTASLDFANRIRVQEAIRALAERGMGVILSTHDPDQAAETGDRALLTGRSGVIACGPVDRALTAENLSRLYEMPVRDYTLADGSKVFRRG</sequence>
<evidence type="ECO:0000256" key="5">
    <source>
        <dbReference type="ARBA" id="ARBA00022906"/>
    </source>
</evidence>
<dbReference type="PROSITE" id="PS50893">
    <property type="entry name" value="ABC_TRANSPORTER_2"/>
    <property type="match status" value="1"/>
</dbReference>
<evidence type="ECO:0000313" key="9">
    <source>
        <dbReference type="Proteomes" id="UP000284476"/>
    </source>
</evidence>
<keyword evidence="5" id="KW-0864">Zinc transport</keyword>
<dbReference type="InterPro" id="IPR027417">
    <property type="entry name" value="P-loop_NTPase"/>
</dbReference>
<dbReference type="InterPro" id="IPR050153">
    <property type="entry name" value="Metal_Ion_Import_ABC"/>
</dbReference>
<dbReference type="InterPro" id="IPR003439">
    <property type="entry name" value="ABC_transporter-like_ATP-bd"/>
</dbReference>
<evidence type="ECO:0000256" key="1">
    <source>
        <dbReference type="ARBA" id="ARBA00005417"/>
    </source>
</evidence>
<keyword evidence="6" id="KW-0406">Ion transport</keyword>
<dbReference type="InterPro" id="IPR003593">
    <property type="entry name" value="AAA+_ATPase"/>
</dbReference>
<evidence type="ECO:0000256" key="3">
    <source>
        <dbReference type="ARBA" id="ARBA00022741"/>
    </source>
</evidence>
<dbReference type="PANTHER" id="PTHR42734">
    <property type="entry name" value="METAL TRANSPORT SYSTEM ATP-BINDING PROTEIN TM_0124-RELATED"/>
    <property type="match status" value="1"/>
</dbReference>
<dbReference type="RefSeq" id="WP_128210422.1">
    <property type="nucleotide sequence ID" value="NZ_JBHRSO010000023.1"/>
</dbReference>
<accession>A0A443J8A2</accession>
<dbReference type="EMBL" id="SAUZ01000038">
    <property type="protein sequence ID" value="RWR16721.1"/>
    <property type="molecule type" value="Genomic_DNA"/>
</dbReference>
<comment type="similarity">
    <text evidence="1">Belongs to the ABC transporter superfamily.</text>
</comment>
<keyword evidence="4 8" id="KW-0067">ATP-binding</keyword>
<evidence type="ECO:0000259" key="7">
    <source>
        <dbReference type="PROSITE" id="PS50893"/>
    </source>
</evidence>
<keyword evidence="5" id="KW-0862">Zinc</keyword>
<dbReference type="InterPro" id="IPR017871">
    <property type="entry name" value="ABC_transporter-like_CS"/>
</dbReference>
<evidence type="ECO:0000256" key="2">
    <source>
        <dbReference type="ARBA" id="ARBA00022448"/>
    </source>
</evidence>
<reference evidence="8 9" key="1">
    <citation type="submission" date="2019-01" db="EMBL/GenBank/DDBJ databases">
        <title>Sinorhodobacter populi sp. nov. isolated from the symptomatic bark tissue of Populus euramericana canker.</title>
        <authorList>
            <person name="Xu G."/>
        </authorList>
    </citation>
    <scope>NUCLEOTIDE SEQUENCE [LARGE SCALE GENOMIC DNA]</scope>
    <source>
        <strain evidence="8 9">SK2B-1</strain>
    </source>
</reference>
<protein>
    <submittedName>
        <fullName evidence="8">ABC transporter ATP-binding protein</fullName>
    </submittedName>
</protein>
<dbReference type="GO" id="GO:0005524">
    <property type="term" value="F:ATP binding"/>
    <property type="evidence" value="ECO:0007669"/>
    <property type="project" value="UniProtKB-KW"/>
</dbReference>
<name>A0A443J8A2_9RHOB</name>
<comment type="caution">
    <text evidence="8">The sequence shown here is derived from an EMBL/GenBank/DDBJ whole genome shotgun (WGS) entry which is preliminary data.</text>
</comment>
<dbReference type="AlphaFoldDB" id="A0A443J8A2"/>
<organism evidence="8 9">
    <name type="scientific">Paenirhodobacter populi</name>
    <dbReference type="NCBI Taxonomy" id="2306993"/>
    <lineage>
        <taxon>Bacteria</taxon>
        <taxon>Pseudomonadati</taxon>
        <taxon>Pseudomonadota</taxon>
        <taxon>Alphaproteobacteria</taxon>
        <taxon>Rhodobacterales</taxon>
        <taxon>Rhodobacter group</taxon>
        <taxon>Paenirhodobacter</taxon>
    </lineage>
</organism>
<keyword evidence="2" id="KW-0813">Transport</keyword>
<proteinExistence type="inferred from homology"/>
<dbReference type="Gene3D" id="3.40.50.300">
    <property type="entry name" value="P-loop containing nucleotide triphosphate hydrolases"/>
    <property type="match status" value="1"/>
</dbReference>
<dbReference type="PROSITE" id="PS00211">
    <property type="entry name" value="ABC_TRANSPORTER_1"/>
    <property type="match status" value="1"/>
</dbReference>
<dbReference type="SUPFAM" id="SSF52540">
    <property type="entry name" value="P-loop containing nucleoside triphosphate hydrolases"/>
    <property type="match status" value="1"/>
</dbReference>
<dbReference type="GO" id="GO:0006829">
    <property type="term" value="P:zinc ion transport"/>
    <property type="evidence" value="ECO:0007669"/>
    <property type="project" value="UniProtKB-KW"/>
</dbReference>
<dbReference type="Pfam" id="PF00005">
    <property type="entry name" value="ABC_tran"/>
    <property type="match status" value="1"/>
</dbReference>
<reference evidence="8 9" key="2">
    <citation type="submission" date="2019-01" db="EMBL/GenBank/DDBJ databases">
        <authorList>
            <person name="Li Y."/>
        </authorList>
    </citation>
    <scope>NUCLEOTIDE SEQUENCE [LARGE SCALE GENOMIC DNA]</scope>
    <source>
        <strain evidence="8 9">SK2B-1</strain>
    </source>
</reference>
<dbReference type="SMART" id="SM00382">
    <property type="entry name" value="AAA"/>
    <property type="match status" value="1"/>
</dbReference>
<dbReference type="Proteomes" id="UP000284476">
    <property type="component" value="Unassembled WGS sequence"/>
</dbReference>
<evidence type="ECO:0000256" key="4">
    <source>
        <dbReference type="ARBA" id="ARBA00022840"/>
    </source>
</evidence>
<feature type="domain" description="ABC transporter" evidence="7">
    <location>
        <begin position="8"/>
        <end position="243"/>
    </location>
</feature>
<evidence type="ECO:0000313" key="8">
    <source>
        <dbReference type="EMBL" id="RWR16721.1"/>
    </source>
</evidence>
<gene>
    <name evidence="8" type="ORF">D2T30_21020</name>
</gene>
<keyword evidence="3" id="KW-0547">Nucleotide-binding</keyword>
<evidence type="ECO:0000256" key="6">
    <source>
        <dbReference type="ARBA" id="ARBA00023065"/>
    </source>
</evidence>
<dbReference type="GO" id="GO:0016887">
    <property type="term" value="F:ATP hydrolysis activity"/>
    <property type="evidence" value="ECO:0007669"/>
    <property type="project" value="InterPro"/>
</dbReference>
<dbReference type="PANTHER" id="PTHR42734:SF6">
    <property type="entry name" value="MOLYBDATE IMPORT ATP-BINDING PROTEIN MOLC"/>
    <property type="match status" value="1"/>
</dbReference>